<sequence>MSISMVQCSLIILSSASLVLFLFVFISVETIGQTYVTALRTVVEQIK</sequence>
<organism evidence="1">
    <name type="scientific">Rhizophora mucronata</name>
    <name type="common">Asiatic mangrove</name>
    <dbReference type="NCBI Taxonomy" id="61149"/>
    <lineage>
        <taxon>Eukaryota</taxon>
        <taxon>Viridiplantae</taxon>
        <taxon>Streptophyta</taxon>
        <taxon>Embryophyta</taxon>
        <taxon>Tracheophyta</taxon>
        <taxon>Spermatophyta</taxon>
        <taxon>Magnoliopsida</taxon>
        <taxon>eudicotyledons</taxon>
        <taxon>Gunneridae</taxon>
        <taxon>Pentapetalae</taxon>
        <taxon>rosids</taxon>
        <taxon>fabids</taxon>
        <taxon>Malpighiales</taxon>
        <taxon>Rhizophoraceae</taxon>
        <taxon>Rhizophora</taxon>
    </lineage>
</organism>
<dbReference type="AlphaFoldDB" id="A0A2P2Q1T8"/>
<dbReference type="EMBL" id="GGEC01080480">
    <property type="protein sequence ID" value="MBX60964.1"/>
    <property type="molecule type" value="Transcribed_RNA"/>
</dbReference>
<protein>
    <submittedName>
        <fullName evidence="1">Uncharacterized protein</fullName>
    </submittedName>
</protein>
<evidence type="ECO:0000313" key="1">
    <source>
        <dbReference type="EMBL" id="MBX60964.1"/>
    </source>
</evidence>
<reference evidence="1" key="1">
    <citation type="submission" date="2018-02" db="EMBL/GenBank/DDBJ databases">
        <title>Rhizophora mucronata_Transcriptome.</title>
        <authorList>
            <person name="Meera S.P."/>
            <person name="Sreeshan A."/>
            <person name="Augustine A."/>
        </authorList>
    </citation>
    <scope>NUCLEOTIDE SEQUENCE</scope>
    <source>
        <tissue evidence="1">Leaf</tissue>
    </source>
</reference>
<accession>A0A2P2Q1T8</accession>
<proteinExistence type="predicted"/>
<name>A0A2P2Q1T8_RHIMU</name>